<comment type="caution">
    <text evidence="2">The sequence shown here is derived from an EMBL/GenBank/DDBJ whole genome shotgun (WGS) entry which is preliminary data.</text>
</comment>
<dbReference type="EMBL" id="AYRZ02000002">
    <property type="protein sequence ID" value="PHT90052.1"/>
    <property type="molecule type" value="Genomic_DNA"/>
</dbReference>
<protein>
    <recommendedName>
        <fullName evidence="1">F-box associated beta-propeller type 1 domain-containing protein</fullName>
    </recommendedName>
</protein>
<dbReference type="Proteomes" id="UP000222542">
    <property type="component" value="Unassembled WGS sequence"/>
</dbReference>
<evidence type="ECO:0000313" key="3">
    <source>
        <dbReference type="Proteomes" id="UP000222542"/>
    </source>
</evidence>
<proteinExistence type="predicted"/>
<accession>A0A2G3A740</accession>
<feature type="domain" description="F-box associated beta-propeller type 1" evidence="1">
    <location>
        <begin position="8"/>
        <end position="153"/>
    </location>
</feature>
<dbReference type="PANTHER" id="PTHR31111">
    <property type="entry name" value="BNAA05G37150D PROTEIN-RELATED"/>
    <property type="match status" value="1"/>
</dbReference>
<evidence type="ECO:0000313" key="2">
    <source>
        <dbReference type="EMBL" id="PHT90052.1"/>
    </source>
</evidence>
<dbReference type="InterPro" id="IPR006527">
    <property type="entry name" value="F-box-assoc_dom_typ1"/>
</dbReference>
<dbReference type="PANTHER" id="PTHR31111:SF140">
    <property type="entry name" value="MDSFBB3-ALPHA PROTEIN"/>
    <property type="match status" value="1"/>
</dbReference>
<name>A0A2G3A740_CAPAN</name>
<dbReference type="Gramene" id="PHT90052">
    <property type="protein sequence ID" value="PHT90052"/>
    <property type="gene ID" value="T459_05165"/>
</dbReference>
<evidence type="ECO:0000259" key="1">
    <source>
        <dbReference type="Pfam" id="PF07734"/>
    </source>
</evidence>
<gene>
    <name evidence="2" type="ORF">T459_05165</name>
</gene>
<dbReference type="InterPro" id="IPR017451">
    <property type="entry name" value="F-box-assoc_interact_dom"/>
</dbReference>
<sequence length="339" mass="38954">MCIADPVNGIFCICQTPLGDVLTLWNPAMRQSMVVELSKFKGPDMQFLVSVGLAFDFRNNDFLVLRIFSILKITGDALSQVEFELHPMKSPSGYWKKKTCEEYFYIDKPTCDVIVKGEPYWLAYFTSFFVAGKYEALVHFNVVELELEWWPLPFVEAVENNLFPVNFQDSVGEPYWLAYLTDNPKSGQHEGVIRFNLGNMGLEWLPLPFIGAGYYIKYLVKVEYCLGMLTWEGKEKCYIDVWMMSHQEHDWSKKYKVGPFFGIDGFMGCLRNGDIAKYNPVTYSAKYGVKLPDAKKESHVIFDCPESLFLINGMEPVKPQKGLECGRLLRVEAVVFPFI</sequence>
<reference evidence="2 3" key="2">
    <citation type="journal article" date="2017" name="Genome Biol.">
        <title>New reference genome sequences of hot pepper reveal the massive evolution of plant disease-resistance genes by retroduplication.</title>
        <authorList>
            <person name="Kim S."/>
            <person name="Park J."/>
            <person name="Yeom S.I."/>
            <person name="Kim Y.M."/>
            <person name="Seo E."/>
            <person name="Kim K.T."/>
            <person name="Kim M.S."/>
            <person name="Lee J.M."/>
            <person name="Cheong K."/>
            <person name="Shin H.S."/>
            <person name="Kim S.B."/>
            <person name="Han K."/>
            <person name="Lee J."/>
            <person name="Park M."/>
            <person name="Lee H.A."/>
            <person name="Lee H.Y."/>
            <person name="Lee Y."/>
            <person name="Oh S."/>
            <person name="Lee J.H."/>
            <person name="Choi E."/>
            <person name="Choi E."/>
            <person name="Lee S.E."/>
            <person name="Jeon J."/>
            <person name="Kim H."/>
            <person name="Choi G."/>
            <person name="Song H."/>
            <person name="Lee J."/>
            <person name="Lee S.C."/>
            <person name="Kwon J.K."/>
            <person name="Lee H.Y."/>
            <person name="Koo N."/>
            <person name="Hong Y."/>
            <person name="Kim R.W."/>
            <person name="Kang W.H."/>
            <person name="Huh J.H."/>
            <person name="Kang B.C."/>
            <person name="Yang T.J."/>
            <person name="Lee Y.H."/>
            <person name="Bennetzen J.L."/>
            <person name="Choi D."/>
        </authorList>
    </citation>
    <scope>NUCLEOTIDE SEQUENCE [LARGE SCALE GENOMIC DNA]</scope>
    <source>
        <strain evidence="3">cv. CM334</strain>
    </source>
</reference>
<organism evidence="2 3">
    <name type="scientific">Capsicum annuum</name>
    <name type="common">Capsicum pepper</name>
    <dbReference type="NCBI Taxonomy" id="4072"/>
    <lineage>
        <taxon>Eukaryota</taxon>
        <taxon>Viridiplantae</taxon>
        <taxon>Streptophyta</taxon>
        <taxon>Embryophyta</taxon>
        <taxon>Tracheophyta</taxon>
        <taxon>Spermatophyta</taxon>
        <taxon>Magnoliopsida</taxon>
        <taxon>eudicotyledons</taxon>
        <taxon>Gunneridae</taxon>
        <taxon>Pentapetalae</taxon>
        <taxon>asterids</taxon>
        <taxon>lamiids</taxon>
        <taxon>Solanales</taxon>
        <taxon>Solanaceae</taxon>
        <taxon>Solanoideae</taxon>
        <taxon>Capsiceae</taxon>
        <taxon>Capsicum</taxon>
    </lineage>
</organism>
<dbReference type="AlphaFoldDB" id="A0A2G3A740"/>
<dbReference type="Pfam" id="PF07734">
    <property type="entry name" value="FBA_1"/>
    <property type="match status" value="1"/>
</dbReference>
<keyword evidence="3" id="KW-1185">Reference proteome</keyword>
<reference evidence="2 3" key="1">
    <citation type="journal article" date="2014" name="Nat. Genet.">
        <title>Genome sequence of the hot pepper provides insights into the evolution of pungency in Capsicum species.</title>
        <authorList>
            <person name="Kim S."/>
            <person name="Park M."/>
            <person name="Yeom S.I."/>
            <person name="Kim Y.M."/>
            <person name="Lee J.M."/>
            <person name="Lee H.A."/>
            <person name="Seo E."/>
            <person name="Choi J."/>
            <person name="Cheong K."/>
            <person name="Kim K.T."/>
            <person name="Jung K."/>
            <person name="Lee G.W."/>
            <person name="Oh S.K."/>
            <person name="Bae C."/>
            <person name="Kim S.B."/>
            <person name="Lee H.Y."/>
            <person name="Kim S.Y."/>
            <person name="Kim M.S."/>
            <person name="Kang B.C."/>
            <person name="Jo Y.D."/>
            <person name="Yang H.B."/>
            <person name="Jeong H.J."/>
            <person name="Kang W.H."/>
            <person name="Kwon J.K."/>
            <person name="Shin C."/>
            <person name="Lim J.Y."/>
            <person name="Park J.H."/>
            <person name="Huh J.H."/>
            <person name="Kim J.S."/>
            <person name="Kim B.D."/>
            <person name="Cohen O."/>
            <person name="Paran I."/>
            <person name="Suh M.C."/>
            <person name="Lee S.B."/>
            <person name="Kim Y.K."/>
            <person name="Shin Y."/>
            <person name="Noh S.J."/>
            <person name="Park J."/>
            <person name="Seo Y.S."/>
            <person name="Kwon S.Y."/>
            <person name="Kim H.A."/>
            <person name="Park J.M."/>
            <person name="Kim H.J."/>
            <person name="Choi S.B."/>
            <person name="Bosland P.W."/>
            <person name="Reeves G."/>
            <person name="Jo S.H."/>
            <person name="Lee B.W."/>
            <person name="Cho H.T."/>
            <person name="Choi H.S."/>
            <person name="Lee M.S."/>
            <person name="Yu Y."/>
            <person name="Do Choi Y."/>
            <person name="Park B.S."/>
            <person name="van Deynze A."/>
            <person name="Ashrafi H."/>
            <person name="Hill T."/>
            <person name="Kim W.T."/>
            <person name="Pai H.S."/>
            <person name="Ahn H.K."/>
            <person name="Yeam I."/>
            <person name="Giovannoni J.J."/>
            <person name="Rose J.K."/>
            <person name="Sorensen I."/>
            <person name="Lee S.J."/>
            <person name="Kim R.W."/>
            <person name="Choi I.Y."/>
            <person name="Choi B.S."/>
            <person name="Lim J.S."/>
            <person name="Lee Y.H."/>
            <person name="Choi D."/>
        </authorList>
    </citation>
    <scope>NUCLEOTIDE SEQUENCE [LARGE SCALE GENOMIC DNA]</scope>
    <source>
        <strain evidence="3">cv. CM334</strain>
    </source>
</reference>
<dbReference type="NCBIfam" id="TIGR01640">
    <property type="entry name" value="F_box_assoc_1"/>
    <property type="match status" value="1"/>
</dbReference>